<dbReference type="PANTHER" id="PTHR37984">
    <property type="entry name" value="PROTEIN CBG26694"/>
    <property type="match status" value="1"/>
</dbReference>
<keyword evidence="6" id="KW-0695">RNA-directed DNA polymerase</keyword>
<sequence length="593" mass="67676">MFTLSERKALKSVINMSNLSITDHFIGPADLVTDMENYALHMNSLCYNKKDDNVYNALPPEYHDFAHIFQAAEKQSLPERGPHDHAIDLEPGQQPPFGKLYLMSPAELNVLKVYLNNAVKAGIIRKSISPAASPVMFVPKLDGSLRLVIDYRRLNDITIKNRYPLPLISDMLDRLQGAKKFTKLDGKDAYNRVRIKGGDEWKTAFRTRFGLFKYLAMPFGLMNAPATFQAFIDKSLREFLDITCVVYLDDILIFSKNNSDHEEHVRQVLAALRCYDLHLKISKCSFNTTEVDFLGFRINTEGIFMDPERIRAVEEWLPPFIKNYSRTAAPLLNLLKTGKNKKEIGVKVRQINVVPPPFPLSETTLEAFKALKEAFTSAPLLQYFDENKPMRVETDASAFAIGGILMQQFEIDGHLHWLPVAYYSKKLLDTETRYGTGEQELFAIMEAMHHWQHYCQGARHPIVILTDYANLVWLMTTPNLTRRQLKWAEKLAEYDFNITYREGKKNPADGLSRRPDYELPKASTTLTAAETVRQSFRLGSNDYKPVQEKLYTLAVITLRPRRPVQQVQQEDVIPNINMDGGTTGTPVVCNLSA</sequence>
<dbReference type="InterPro" id="IPR043128">
    <property type="entry name" value="Rev_trsase/Diguanyl_cyclase"/>
</dbReference>
<evidence type="ECO:0000256" key="2">
    <source>
        <dbReference type="ARBA" id="ARBA00022695"/>
    </source>
</evidence>
<reference evidence="9" key="1">
    <citation type="submission" date="2017-03" db="EMBL/GenBank/DDBJ databases">
        <authorList>
            <person name="Sharma R."/>
            <person name="Thines M."/>
        </authorList>
    </citation>
    <scope>NUCLEOTIDE SEQUENCE [LARGE SCALE GENOMIC DNA]</scope>
</reference>
<dbReference type="CDD" id="cd09274">
    <property type="entry name" value="RNase_HI_RT_Ty3"/>
    <property type="match status" value="1"/>
</dbReference>
<evidence type="ECO:0000313" key="8">
    <source>
        <dbReference type="EMBL" id="SLM41324.1"/>
    </source>
</evidence>
<keyword evidence="3" id="KW-0540">Nuclease</keyword>
<dbReference type="Gene3D" id="3.30.70.270">
    <property type="match status" value="2"/>
</dbReference>
<accession>A0A1W5DDS1</accession>
<dbReference type="EMBL" id="FWEW01003827">
    <property type="protein sequence ID" value="SLM41324.1"/>
    <property type="molecule type" value="Genomic_DNA"/>
</dbReference>
<evidence type="ECO:0000313" key="9">
    <source>
        <dbReference type="Proteomes" id="UP000192927"/>
    </source>
</evidence>
<proteinExistence type="predicted"/>
<evidence type="ECO:0000256" key="1">
    <source>
        <dbReference type="ARBA" id="ARBA00022679"/>
    </source>
</evidence>
<keyword evidence="5" id="KW-0378">Hydrolase</keyword>
<name>A0A1W5DDS1_9LECA</name>
<dbReference type="CDD" id="cd01647">
    <property type="entry name" value="RT_LTR"/>
    <property type="match status" value="1"/>
</dbReference>
<dbReference type="SUPFAM" id="SSF56672">
    <property type="entry name" value="DNA/RNA polymerases"/>
    <property type="match status" value="1"/>
</dbReference>
<dbReference type="GO" id="GO:0004519">
    <property type="term" value="F:endonuclease activity"/>
    <property type="evidence" value="ECO:0007669"/>
    <property type="project" value="UniProtKB-KW"/>
</dbReference>
<dbReference type="InterPro" id="IPR050951">
    <property type="entry name" value="Retrovirus_Pol_polyprotein"/>
</dbReference>
<dbReference type="Pfam" id="PF00078">
    <property type="entry name" value="RVT_1"/>
    <property type="match status" value="1"/>
</dbReference>
<evidence type="ECO:0000256" key="4">
    <source>
        <dbReference type="ARBA" id="ARBA00022759"/>
    </source>
</evidence>
<dbReference type="Proteomes" id="UP000192927">
    <property type="component" value="Unassembled WGS sequence"/>
</dbReference>
<keyword evidence="9" id="KW-1185">Reference proteome</keyword>
<dbReference type="PROSITE" id="PS50878">
    <property type="entry name" value="RT_POL"/>
    <property type="match status" value="1"/>
</dbReference>
<feature type="domain" description="Reverse transcriptase" evidence="7">
    <location>
        <begin position="119"/>
        <end position="298"/>
    </location>
</feature>
<dbReference type="GO" id="GO:0016787">
    <property type="term" value="F:hydrolase activity"/>
    <property type="evidence" value="ECO:0007669"/>
    <property type="project" value="UniProtKB-KW"/>
</dbReference>
<evidence type="ECO:0000256" key="6">
    <source>
        <dbReference type="ARBA" id="ARBA00022918"/>
    </source>
</evidence>
<dbReference type="PANTHER" id="PTHR37984:SF5">
    <property type="entry name" value="PROTEIN NYNRIN-LIKE"/>
    <property type="match status" value="1"/>
</dbReference>
<evidence type="ECO:0000256" key="3">
    <source>
        <dbReference type="ARBA" id="ARBA00022722"/>
    </source>
</evidence>
<dbReference type="GO" id="GO:0003964">
    <property type="term" value="F:RNA-directed DNA polymerase activity"/>
    <property type="evidence" value="ECO:0007669"/>
    <property type="project" value="UniProtKB-KW"/>
</dbReference>
<protein>
    <submittedName>
        <fullName evidence="8">Gag polymerase env</fullName>
    </submittedName>
</protein>
<evidence type="ECO:0000256" key="5">
    <source>
        <dbReference type="ARBA" id="ARBA00022801"/>
    </source>
</evidence>
<organism evidence="8 9">
    <name type="scientific">Lasallia pustulata</name>
    <dbReference type="NCBI Taxonomy" id="136370"/>
    <lineage>
        <taxon>Eukaryota</taxon>
        <taxon>Fungi</taxon>
        <taxon>Dikarya</taxon>
        <taxon>Ascomycota</taxon>
        <taxon>Pezizomycotina</taxon>
        <taxon>Lecanoromycetes</taxon>
        <taxon>OSLEUM clade</taxon>
        <taxon>Umbilicariomycetidae</taxon>
        <taxon>Umbilicariales</taxon>
        <taxon>Umbilicariaceae</taxon>
        <taxon>Lasallia</taxon>
    </lineage>
</organism>
<dbReference type="AlphaFoldDB" id="A0A1W5DDS1"/>
<dbReference type="InterPro" id="IPR041373">
    <property type="entry name" value="RT_RNaseH"/>
</dbReference>
<dbReference type="Gene3D" id="3.10.10.10">
    <property type="entry name" value="HIV Type 1 Reverse Transcriptase, subunit A, domain 1"/>
    <property type="match status" value="1"/>
</dbReference>
<dbReference type="Pfam" id="PF17917">
    <property type="entry name" value="RT_RNaseH"/>
    <property type="match status" value="1"/>
</dbReference>
<keyword evidence="4" id="KW-0255">Endonuclease</keyword>
<keyword evidence="1" id="KW-0808">Transferase</keyword>
<evidence type="ECO:0000259" key="7">
    <source>
        <dbReference type="PROSITE" id="PS50878"/>
    </source>
</evidence>
<dbReference type="InterPro" id="IPR043502">
    <property type="entry name" value="DNA/RNA_pol_sf"/>
</dbReference>
<keyword evidence="2" id="KW-0548">Nucleotidyltransferase</keyword>
<dbReference type="InterPro" id="IPR000477">
    <property type="entry name" value="RT_dom"/>
</dbReference>